<dbReference type="InterPro" id="IPR018725">
    <property type="entry name" value="DUF2259_secreted"/>
</dbReference>
<evidence type="ECO:0000256" key="1">
    <source>
        <dbReference type="SAM" id="SignalP"/>
    </source>
</evidence>
<protein>
    <recommendedName>
        <fullName evidence="4">DUF2259 domain-containing protein</fullName>
    </recommendedName>
</protein>
<sequence length="245" mass="26299">MKARAATAGIMVAMLAASGAAAGDYAAFQPIGFSSDGDVFAFEVYGIQDGSGFPYSTIYVLDTNTDAFLPGAPVRAVAEEDGADLHTARGEAHRRSAPLIDAYRLHHTPGVLAAYNPVTELDAEPRTLTYSSFPADASFRKVYTLKLEEKVFEPEGICEGFLKEVKGFRLTMTEKAGKPGAEILEDDQRIPLSRRCPTSYRIGGVVTHVKADGSEVHAVMILVESLGFEGTTDGRWIAVPVRIPG</sequence>
<evidence type="ECO:0000313" key="3">
    <source>
        <dbReference type="Proteomes" id="UP000231987"/>
    </source>
</evidence>
<name>A0A2J0YZC7_RHIML</name>
<keyword evidence="1" id="KW-0732">Signal</keyword>
<comment type="caution">
    <text evidence="2">The sequence shown here is derived from an EMBL/GenBank/DDBJ whole genome shotgun (WGS) entry which is preliminary data.</text>
</comment>
<evidence type="ECO:0008006" key="4">
    <source>
        <dbReference type="Google" id="ProtNLM"/>
    </source>
</evidence>
<dbReference type="RefSeq" id="WP_100673158.1">
    <property type="nucleotide sequence ID" value="NZ_NJGD01000009.1"/>
</dbReference>
<evidence type="ECO:0000313" key="2">
    <source>
        <dbReference type="EMBL" id="PJR13587.1"/>
    </source>
</evidence>
<accession>A0A2J0YZC7</accession>
<dbReference type="AlphaFoldDB" id="A0A2J0YZC7"/>
<dbReference type="EMBL" id="NJGD01000009">
    <property type="protein sequence ID" value="PJR13587.1"/>
    <property type="molecule type" value="Genomic_DNA"/>
</dbReference>
<feature type="chain" id="PRO_5014445702" description="DUF2259 domain-containing protein" evidence="1">
    <location>
        <begin position="23"/>
        <end position="245"/>
    </location>
</feature>
<dbReference type="Pfam" id="PF10016">
    <property type="entry name" value="DUF2259"/>
    <property type="match status" value="1"/>
</dbReference>
<proteinExistence type="predicted"/>
<feature type="signal peptide" evidence="1">
    <location>
        <begin position="1"/>
        <end position="22"/>
    </location>
</feature>
<dbReference type="Proteomes" id="UP000231987">
    <property type="component" value="Unassembled WGS sequence"/>
</dbReference>
<organism evidence="2 3">
    <name type="scientific">Rhizobium meliloti</name>
    <name type="common">Ensifer meliloti</name>
    <name type="synonym">Sinorhizobium meliloti</name>
    <dbReference type="NCBI Taxonomy" id="382"/>
    <lineage>
        <taxon>Bacteria</taxon>
        <taxon>Pseudomonadati</taxon>
        <taxon>Pseudomonadota</taxon>
        <taxon>Alphaproteobacteria</taxon>
        <taxon>Hyphomicrobiales</taxon>
        <taxon>Rhizobiaceae</taxon>
        <taxon>Sinorhizobium/Ensifer group</taxon>
        <taxon>Sinorhizobium</taxon>
    </lineage>
</organism>
<reference evidence="2 3" key="1">
    <citation type="submission" date="2017-06" db="EMBL/GenBank/DDBJ databases">
        <title>Ensifer strains isolated from leguminous trees and herbs display diverse denitrification phenotypes with some acting as strong N2O sinks.</title>
        <authorList>
            <person name="Woliy K."/>
            <person name="Mania D."/>
            <person name="Bakken L.R."/>
            <person name="Frostegard A."/>
        </authorList>
    </citation>
    <scope>NUCLEOTIDE SEQUENCE [LARGE SCALE GENOMIC DNA]</scope>
    <source>
        <strain evidence="2 3">AC50a</strain>
    </source>
</reference>
<gene>
    <name evidence="2" type="ORF">CEJ86_20540</name>
</gene>